<dbReference type="GO" id="GO:0046983">
    <property type="term" value="F:protein dimerization activity"/>
    <property type="evidence" value="ECO:0007669"/>
    <property type="project" value="InterPro"/>
</dbReference>
<feature type="compositionally biased region" description="Basic and acidic residues" evidence="1">
    <location>
        <begin position="305"/>
        <end position="316"/>
    </location>
</feature>
<dbReference type="PROSITE" id="PS50888">
    <property type="entry name" value="BHLH"/>
    <property type="match status" value="1"/>
</dbReference>
<feature type="compositionally biased region" description="Polar residues" evidence="1">
    <location>
        <begin position="19"/>
        <end position="38"/>
    </location>
</feature>
<feature type="region of interest" description="Disordered" evidence="1">
    <location>
        <begin position="87"/>
        <end position="114"/>
    </location>
</feature>
<dbReference type="PANTHER" id="PTHR46266">
    <property type="entry name" value="TRANSCRIPTION FACTOR TT8"/>
    <property type="match status" value="1"/>
</dbReference>
<dbReference type="OrthoDB" id="690068at2759"/>
<feature type="compositionally biased region" description="Polar residues" evidence="1">
    <location>
        <begin position="87"/>
        <end position="112"/>
    </location>
</feature>
<dbReference type="EMBL" id="CAJVPY010003770">
    <property type="protein sequence ID" value="CAG8601236.1"/>
    <property type="molecule type" value="Genomic_DNA"/>
</dbReference>
<evidence type="ECO:0000313" key="4">
    <source>
        <dbReference type="Proteomes" id="UP000789405"/>
    </source>
</evidence>
<dbReference type="SMART" id="SM00353">
    <property type="entry name" value="HLH"/>
    <property type="match status" value="1"/>
</dbReference>
<comment type="caution">
    <text evidence="3">The sequence shown here is derived from an EMBL/GenBank/DDBJ whole genome shotgun (WGS) entry which is preliminary data.</text>
</comment>
<proteinExistence type="predicted"/>
<evidence type="ECO:0000313" key="3">
    <source>
        <dbReference type="EMBL" id="CAG8601236.1"/>
    </source>
</evidence>
<feature type="region of interest" description="Disordered" evidence="1">
    <location>
        <begin position="238"/>
        <end position="262"/>
    </location>
</feature>
<organism evidence="3 4">
    <name type="scientific">Dentiscutata erythropus</name>
    <dbReference type="NCBI Taxonomy" id="1348616"/>
    <lineage>
        <taxon>Eukaryota</taxon>
        <taxon>Fungi</taxon>
        <taxon>Fungi incertae sedis</taxon>
        <taxon>Mucoromycota</taxon>
        <taxon>Glomeromycotina</taxon>
        <taxon>Glomeromycetes</taxon>
        <taxon>Diversisporales</taxon>
        <taxon>Gigasporaceae</taxon>
        <taxon>Dentiscutata</taxon>
    </lineage>
</organism>
<dbReference type="PANTHER" id="PTHR46266:SF4">
    <property type="entry name" value="TRANSCRIPTION FACTOR TT8"/>
    <property type="match status" value="1"/>
</dbReference>
<dbReference type="Gene3D" id="4.10.280.10">
    <property type="entry name" value="Helix-loop-helix DNA-binding domain"/>
    <property type="match status" value="1"/>
</dbReference>
<dbReference type="Proteomes" id="UP000789405">
    <property type="component" value="Unassembled WGS sequence"/>
</dbReference>
<feature type="compositionally biased region" description="Acidic residues" evidence="1">
    <location>
        <begin position="317"/>
        <end position="327"/>
    </location>
</feature>
<feature type="domain" description="BHLH" evidence="2">
    <location>
        <begin position="150"/>
        <end position="202"/>
    </location>
</feature>
<dbReference type="InterPro" id="IPR036638">
    <property type="entry name" value="HLH_DNA-bd_sf"/>
</dbReference>
<dbReference type="SUPFAM" id="SSF47459">
    <property type="entry name" value="HLH, helix-loop-helix DNA-binding domain"/>
    <property type="match status" value="1"/>
</dbReference>
<gene>
    <name evidence="3" type="ORF">DERYTH_LOCUS7652</name>
</gene>
<dbReference type="CDD" id="cd00083">
    <property type="entry name" value="bHLH_SF"/>
    <property type="match status" value="1"/>
</dbReference>
<evidence type="ECO:0000259" key="2">
    <source>
        <dbReference type="PROSITE" id="PS50888"/>
    </source>
</evidence>
<name>A0A9N9GCV1_9GLOM</name>
<dbReference type="Pfam" id="PF00010">
    <property type="entry name" value="HLH"/>
    <property type="match status" value="1"/>
</dbReference>
<dbReference type="InterPro" id="IPR011598">
    <property type="entry name" value="bHLH_dom"/>
</dbReference>
<reference evidence="3" key="1">
    <citation type="submission" date="2021-06" db="EMBL/GenBank/DDBJ databases">
        <authorList>
            <person name="Kallberg Y."/>
            <person name="Tangrot J."/>
            <person name="Rosling A."/>
        </authorList>
    </citation>
    <scope>NUCLEOTIDE SEQUENCE</scope>
    <source>
        <strain evidence="3">MA453B</strain>
    </source>
</reference>
<keyword evidence="4" id="KW-1185">Reference proteome</keyword>
<dbReference type="AlphaFoldDB" id="A0A9N9GCV1"/>
<feature type="region of interest" description="Disordered" evidence="1">
    <location>
        <begin position="283"/>
        <end position="341"/>
    </location>
</feature>
<protein>
    <submittedName>
        <fullName evidence="3">3881_t:CDS:1</fullName>
    </submittedName>
</protein>
<feature type="region of interest" description="Disordered" evidence="1">
    <location>
        <begin position="1"/>
        <end position="57"/>
    </location>
</feature>
<evidence type="ECO:0000256" key="1">
    <source>
        <dbReference type="SAM" id="MobiDB-lite"/>
    </source>
</evidence>
<accession>A0A9N9GCV1</accession>
<feature type="compositionally biased region" description="Polar residues" evidence="1">
    <location>
        <begin position="1"/>
        <end position="10"/>
    </location>
</feature>
<sequence length="341" mass="38274">MQNQHQSPSSYRPIIPAPQAQTYVPTSPFHMSQASPSPHSKHGVILPPFETPPDSPFSQALHNDYTGQGAFKLPPPLQPLSPLALHASQSMLPPSPTSIIQQQNASPPQSSHSRYERILPKQLGPLTSVFSIPVAPSSINSSLADQRELARKVSHSAIERRRRERINDKIMQLKELIPSCADQDHLHKLSILQSSIEYIQYLQDLVITYRKREKDGSKFDNDESLEDDHIVESGIKKVSDSENEDDNISTTISKISDKSKKPLDHEEANALLMLSKSTTTTISSKRAVSMKDSETQTSPNLSINEWEKSKEFKEFKESEEDMQESENDSPRRGMTVQQLLC</sequence>